<dbReference type="AlphaFoldDB" id="A0A9W8JMZ5"/>
<name>A0A9W8JMZ5_9AGAR</name>
<evidence type="ECO:0000313" key="2">
    <source>
        <dbReference type="EMBL" id="KAJ3485970.1"/>
    </source>
</evidence>
<comment type="caution">
    <text evidence="2">The sequence shown here is derived from an EMBL/GenBank/DDBJ whole genome shotgun (WGS) entry which is preliminary data.</text>
</comment>
<evidence type="ECO:0000256" key="1">
    <source>
        <dbReference type="SAM" id="MobiDB-lite"/>
    </source>
</evidence>
<protein>
    <submittedName>
        <fullName evidence="2">Uncharacterized protein</fullName>
    </submittedName>
</protein>
<feature type="region of interest" description="Disordered" evidence="1">
    <location>
        <begin position="1"/>
        <end position="81"/>
    </location>
</feature>
<reference evidence="2" key="1">
    <citation type="submission" date="2022-07" db="EMBL/GenBank/DDBJ databases">
        <title>Genome Sequence of Agrocybe chaxingu.</title>
        <authorList>
            <person name="Buettner E."/>
        </authorList>
    </citation>
    <scope>NUCLEOTIDE SEQUENCE</scope>
    <source>
        <strain evidence="2">MP-N11</strain>
    </source>
</reference>
<gene>
    <name evidence="2" type="ORF">NLJ89_g11853</name>
</gene>
<dbReference type="EMBL" id="JANKHO010003125">
    <property type="protein sequence ID" value="KAJ3485970.1"/>
    <property type="molecule type" value="Genomic_DNA"/>
</dbReference>
<keyword evidence="3" id="KW-1185">Reference proteome</keyword>
<accession>A0A9W8JMZ5</accession>
<proteinExistence type="predicted"/>
<dbReference type="Proteomes" id="UP001148786">
    <property type="component" value="Unassembled WGS sequence"/>
</dbReference>
<organism evidence="2 3">
    <name type="scientific">Agrocybe chaxingu</name>
    <dbReference type="NCBI Taxonomy" id="84603"/>
    <lineage>
        <taxon>Eukaryota</taxon>
        <taxon>Fungi</taxon>
        <taxon>Dikarya</taxon>
        <taxon>Basidiomycota</taxon>
        <taxon>Agaricomycotina</taxon>
        <taxon>Agaricomycetes</taxon>
        <taxon>Agaricomycetidae</taxon>
        <taxon>Agaricales</taxon>
        <taxon>Agaricineae</taxon>
        <taxon>Strophariaceae</taxon>
        <taxon>Agrocybe</taxon>
    </lineage>
</organism>
<evidence type="ECO:0000313" key="3">
    <source>
        <dbReference type="Proteomes" id="UP001148786"/>
    </source>
</evidence>
<sequence>MTVISSSLTHLSQSLARSRGRVHNRPKAENTSEERKEEVPAEEERRAEEDGCEGDADEDERRARLGLEGEVEGEVSSCPWG</sequence>
<feature type="compositionally biased region" description="Basic and acidic residues" evidence="1">
    <location>
        <begin position="26"/>
        <end position="49"/>
    </location>
</feature>
<feature type="compositionally biased region" description="Polar residues" evidence="1">
    <location>
        <begin position="1"/>
        <end position="16"/>
    </location>
</feature>